<comment type="caution">
    <text evidence="1">The sequence shown here is derived from an EMBL/GenBank/DDBJ whole genome shotgun (WGS) entry which is preliminary data.</text>
</comment>
<evidence type="ECO:0000313" key="2">
    <source>
        <dbReference type="Proteomes" id="UP001596175"/>
    </source>
</evidence>
<proteinExistence type="predicted"/>
<name>A0ABV9ZCS0_9PSEU</name>
<evidence type="ECO:0008006" key="3">
    <source>
        <dbReference type="Google" id="ProtNLM"/>
    </source>
</evidence>
<gene>
    <name evidence="1" type="ORF">ACFPK1_14115</name>
</gene>
<organism evidence="1 2">
    <name type="scientific">Actinomycetospora rhizophila</name>
    <dbReference type="NCBI Taxonomy" id="1416876"/>
    <lineage>
        <taxon>Bacteria</taxon>
        <taxon>Bacillati</taxon>
        <taxon>Actinomycetota</taxon>
        <taxon>Actinomycetes</taxon>
        <taxon>Pseudonocardiales</taxon>
        <taxon>Pseudonocardiaceae</taxon>
        <taxon>Actinomycetospora</taxon>
    </lineage>
</organism>
<dbReference type="Proteomes" id="UP001596175">
    <property type="component" value="Unassembled WGS sequence"/>
</dbReference>
<dbReference type="RefSeq" id="WP_378021567.1">
    <property type="nucleotide sequence ID" value="NZ_JBHSKG010000006.1"/>
</dbReference>
<evidence type="ECO:0000313" key="1">
    <source>
        <dbReference type="EMBL" id="MFC5139373.1"/>
    </source>
</evidence>
<sequence>MTTRARTVLSLPSVGPDPLALGAARDAVVGYARGTRWLRFRSPGVPEGRWAQVPAYGWSRFDACPAGEHLDADVLLGEGLHGRLDPAGWHAVHDALDSLAPLDEALVARADGRPFWDLPDDELSVLGEPGTVGALLRRIGEDAGAHAGHVIAALHHRRPALVPHLTRTTRRALLPHLEEGDSGVEAVVRRELRANEDAFGELEAAVRADVGDVGEVGVPTRLRLHDVLLWLATTLRLPHAQQEGRRVRE</sequence>
<dbReference type="EMBL" id="JBHSKG010000006">
    <property type="protein sequence ID" value="MFC5139373.1"/>
    <property type="molecule type" value="Genomic_DNA"/>
</dbReference>
<accession>A0ABV9ZCS0</accession>
<keyword evidence="2" id="KW-1185">Reference proteome</keyword>
<protein>
    <recommendedName>
        <fullName evidence="3">Asparagine synthase</fullName>
    </recommendedName>
</protein>
<reference evidence="2" key="1">
    <citation type="journal article" date="2019" name="Int. J. Syst. Evol. Microbiol.">
        <title>The Global Catalogue of Microorganisms (GCM) 10K type strain sequencing project: providing services to taxonomists for standard genome sequencing and annotation.</title>
        <authorList>
            <consortium name="The Broad Institute Genomics Platform"/>
            <consortium name="The Broad Institute Genome Sequencing Center for Infectious Disease"/>
            <person name="Wu L."/>
            <person name="Ma J."/>
        </authorList>
    </citation>
    <scope>NUCLEOTIDE SEQUENCE [LARGE SCALE GENOMIC DNA]</scope>
    <source>
        <strain evidence="2">XZYJ18</strain>
    </source>
</reference>